<accession>A0AAN6SX40</accession>
<proteinExistence type="predicted"/>
<evidence type="ECO:0000313" key="2">
    <source>
        <dbReference type="Proteomes" id="UP001305647"/>
    </source>
</evidence>
<protein>
    <submittedName>
        <fullName evidence="1">Uncharacterized protein</fullName>
    </submittedName>
</protein>
<gene>
    <name evidence="1" type="ORF">N658DRAFT_562571</name>
</gene>
<sequence>MIIFTNCTLPSHDRGFVASPNVRSTINIVWTCIATLLLCCWSILHLKVPQVLPGSWLFWRKVKWLSISILALEAIFAKAATEFVSARVNTRLIRQAFAEKDGVKWTQSHSFLADMGGFAIRFGQDLPTAAPSYAVDATTVSGTADASKDQDCDDQESTAVDNMKLHTAVRTPNVVANIFLSTTRTVSSVLASALFGLEDDMQSPSRLFWKCGEILTRLHKANAKAVGEYYERNPTALMEAQLHVLEFDTWTLTARQLYEARNIGLICHLPHVTEDDILDRSKDDLLVKVLASLQIAWLGSPGPRSPRTCAPSRIRPRHFGMHKDIDEYSVPNNAINSASCEWFDHEWAEIAYMACLYGGSAMFCGLHILAWDFPFPTAADQVIWRVATLDAYRSTWTSNMPHMS</sequence>
<evidence type="ECO:0000313" key="1">
    <source>
        <dbReference type="EMBL" id="KAK4096236.1"/>
    </source>
</evidence>
<dbReference type="PANTHER" id="PTHR35043">
    <property type="entry name" value="TRANSCRIPTION FACTOR DOMAIN-CONTAINING PROTEIN"/>
    <property type="match status" value="1"/>
</dbReference>
<reference evidence="1" key="2">
    <citation type="submission" date="2023-05" db="EMBL/GenBank/DDBJ databases">
        <authorList>
            <consortium name="Lawrence Berkeley National Laboratory"/>
            <person name="Steindorff A."/>
            <person name="Hensen N."/>
            <person name="Bonometti L."/>
            <person name="Westerberg I."/>
            <person name="Brannstrom I.O."/>
            <person name="Guillou S."/>
            <person name="Cros-Aarteil S."/>
            <person name="Calhoun S."/>
            <person name="Haridas S."/>
            <person name="Kuo A."/>
            <person name="Mondo S."/>
            <person name="Pangilinan J."/>
            <person name="Riley R."/>
            <person name="Labutti K."/>
            <person name="Andreopoulos B."/>
            <person name="Lipzen A."/>
            <person name="Chen C."/>
            <person name="Yanf M."/>
            <person name="Daum C."/>
            <person name="Ng V."/>
            <person name="Clum A."/>
            <person name="Ohm R."/>
            <person name="Martin F."/>
            <person name="Silar P."/>
            <person name="Natvig D."/>
            <person name="Lalanne C."/>
            <person name="Gautier V."/>
            <person name="Ament-Velasquez S.L."/>
            <person name="Kruys A."/>
            <person name="Hutchinson M.I."/>
            <person name="Powell A.J."/>
            <person name="Barry K."/>
            <person name="Miller A.N."/>
            <person name="Grigoriev I.V."/>
            <person name="Debuchy R."/>
            <person name="Gladieux P."/>
            <person name="Thoren M.H."/>
            <person name="Johannesson H."/>
        </authorList>
    </citation>
    <scope>NUCLEOTIDE SEQUENCE</scope>
    <source>
        <strain evidence="1">CBS 757.83</strain>
    </source>
</reference>
<reference evidence="1" key="1">
    <citation type="journal article" date="2023" name="Mol. Phylogenet. Evol.">
        <title>Genome-scale phylogeny and comparative genomics of the fungal order Sordariales.</title>
        <authorList>
            <person name="Hensen N."/>
            <person name="Bonometti L."/>
            <person name="Westerberg I."/>
            <person name="Brannstrom I.O."/>
            <person name="Guillou S."/>
            <person name="Cros-Aarteil S."/>
            <person name="Calhoun S."/>
            <person name="Haridas S."/>
            <person name="Kuo A."/>
            <person name="Mondo S."/>
            <person name="Pangilinan J."/>
            <person name="Riley R."/>
            <person name="LaButti K."/>
            <person name="Andreopoulos B."/>
            <person name="Lipzen A."/>
            <person name="Chen C."/>
            <person name="Yan M."/>
            <person name="Daum C."/>
            <person name="Ng V."/>
            <person name="Clum A."/>
            <person name="Steindorff A."/>
            <person name="Ohm R.A."/>
            <person name="Martin F."/>
            <person name="Silar P."/>
            <person name="Natvig D.O."/>
            <person name="Lalanne C."/>
            <person name="Gautier V."/>
            <person name="Ament-Velasquez S.L."/>
            <person name="Kruys A."/>
            <person name="Hutchinson M.I."/>
            <person name="Powell A.J."/>
            <person name="Barry K."/>
            <person name="Miller A.N."/>
            <person name="Grigoriev I.V."/>
            <person name="Debuchy R."/>
            <person name="Gladieux P."/>
            <person name="Hiltunen Thoren M."/>
            <person name="Johannesson H."/>
        </authorList>
    </citation>
    <scope>NUCLEOTIDE SEQUENCE</scope>
    <source>
        <strain evidence="1">CBS 757.83</strain>
    </source>
</reference>
<dbReference type="Proteomes" id="UP001305647">
    <property type="component" value="Unassembled WGS sequence"/>
</dbReference>
<dbReference type="PANTHER" id="PTHR35043:SF7">
    <property type="entry name" value="TRANSCRIPTION FACTOR DOMAIN-CONTAINING PROTEIN"/>
    <property type="match status" value="1"/>
</dbReference>
<comment type="caution">
    <text evidence="1">The sequence shown here is derived from an EMBL/GenBank/DDBJ whole genome shotgun (WGS) entry which is preliminary data.</text>
</comment>
<organism evidence="1 2">
    <name type="scientific">Parathielavia hyrcaniae</name>
    <dbReference type="NCBI Taxonomy" id="113614"/>
    <lineage>
        <taxon>Eukaryota</taxon>
        <taxon>Fungi</taxon>
        <taxon>Dikarya</taxon>
        <taxon>Ascomycota</taxon>
        <taxon>Pezizomycotina</taxon>
        <taxon>Sordariomycetes</taxon>
        <taxon>Sordariomycetidae</taxon>
        <taxon>Sordariales</taxon>
        <taxon>Chaetomiaceae</taxon>
        <taxon>Parathielavia</taxon>
    </lineage>
</organism>
<name>A0AAN6SX40_9PEZI</name>
<dbReference type="EMBL" id="MU863727">
    <property type="protein sequence ID" value="KAK4096236.1"/>
    <property type="molecule type" value="Genomic_DNA"/>
</dbReference>
<keyword evidence="2" id="KW-1185">Reference proteome</keyword>
<dbReference type="AlphaFoldDB" id="A0AAN6SX40"/>